<dbReference type="Proteomes" id="UP000235371">
    <property type="component" value="Unassembled WGS sequence"/>
</dbReference>
<reference evidence="1 2" key="1">
    <citation type="submission" date="2016-04" db="EMBL/GenBank/DDBJ databases">
        <title>A degradative enzymes factory behind the ericoid mycorrhizal symbiosis.</title>
        <authorList>
            <consortium name="DOE Joint Genome Institute"/>
            <person name="Martino E."/>
            <person name="Morin E."/>
            <person name="Grelet G."/>
            <person name="Kuo A."/>
            <person name="Kohler A."/>
            <person name="Daghino S."/>
            <person name="Barry K."/>
            <person name="Choi C."/>
            <person name="Cichocki N."/>
            <person name="Clum A."/>
            <person name="Copeland A."/>
            <person name="Hainaut M."/>
            <person name="Haridas S."/>
            <person name="Labutti K."/>
            <person name="Lindquist E."/>
            <person name="Lipzen A."/>
            <person name="Khouja H.-R."/>
            <person name="Murat C."/>
            <person name="Ohm R."/>
            <person name="Olson A."/>
            <person name="Spatafora J."/>
            <person name="Veneault-Fourrey C."/>
            <person name="Henrissat B."/>
            <person name="Grigoriev I."/>
            <person name="Martin F."/>
            <person name="Perotto S."/>
        </authorList>
    </citation>
    <scope>NUCLEOTIDE SEQUENCE [LARGE SCALE GENOMIC DNA]</scope>
    <source>
        <strain evidence="1 2">E</strain>
    </source>
</reference>
<accession>A0A2J6TLQ9</accession>
<sequence>MASFSLSSLSIDNRPVTIPDGFPEELKLMILHKASDESEIIKVTVVRHIQQNKTRSSKTIRGVVVQAGFTSTYKTTSVSVNPDGTEFTRNDGHQYQRSGLAFASHLTRSIYLKSKPAYLNHNNGQKIFFNPDTDKIYFPDITRFNLHQRRQRLRPQIDYLTGGTSISTVIFDKQTDNNRVRNLLPPIVGTFLRTIKQIEQGITFLNEKTADWKEEVQEEHERLVHEVDRADVCLNLDARLCKKVNGVQFASGVKILRFPNLEEDA</sequence>
<name>A0A2J6TLQ9_9HELO</name>
<keyword evidence="2" id="KW-1185">Reference proteome</keyword>
<protein>
    <submittedName>
        <fullName evidence="1">Uncharacterized protein</fullName>
    </submittedName>
</protein>
<dbReference type="AlphaFoldDB" id="A0A2J6TLQ9"/>
<dbReference type="OrthoDB" id="3541231at2759"/>
<gene>
    <name evidence="1" type="ORF">K444DRAFT_660660</name>
</gene>
<dbReference type="InParanoid" id="A0A2J6TLQ9"/>
<dbReference type="GeneID" id="36594571"/>
<dbReference type="EMBL" id="KZ613774">
    <property type="protein sequence ID" value="PMD63963.1"/>
    <property type="molecule type" value="Genomic_DNA"/>
</dbReference>
<evidence type="ECO:0000313" key="1">
    <source>
        <dbReference type="EMBL" id="PMD63963.1"/>
    </source>
</evidence>
<organism evidence="1 2">
    <name type="scientific">Hyaloscypha bicolor E</name>
    <dbReference type="NCBI Taxonomy" id="1095630"/>
    <lineage>
        <taxon>Eukaryota</taxon>
        <taxon>Fungi</taxon>
        <taxon>Dikarya</taxon>
        <taxon>Ascomycota</taxon>
        <taxon>Pezizomycotina</taxon>
        <taxon>Leotiomycetes</taxon>
        <taxon>Helotiales</taxon>
        <taxon>Hyaloscyphaceae</taxon>
        <taxon>Hyaloscypha</taxon>
        <taxon>Hyaloscypha bicolor</taxon>
    </lineage>
</organism>
<proteinExistence type="predicted"/>
<evidence type="ECO:0000313" key="2">
    <source>
        <dbReference type="Proteomes" id="UP000235371"/>
    </source>
</evidence>
<dbReference type="RefSeq" id="XP_024740867.1">
    <property type="nucleotide sequence ID" value="XM_024886494.1"/>
</dbReference>